<keyword evidence="4 8" id="KW-0808">Transferase</keyword>
<dbReference type="GO" id="GO:0005737">
    <property type="term" value="C:cytoplasm"/>
    <property type="evidence" value="ECO:0007669"/>
    <property type="project" value="UniProtKB-SubCell"/>
</dbReference>
<comment type="catalytic activity">
    <reaction evidence="1 8">
        <text>a 4-O-methyl-thymidine in DNA + L-cysteinyl-[protein] = a thymidine in DNA + S-methyl-L-cysteinyl-[protein]</text>
        <dbReference type="Rhea" id="RHEA:53428"/>
        <dbReference type="Rhea" id="RHEA-COMP:10131"/>
        <dbReference type="Rhea" id="RHEA-COMP:10132"/>
        <dbReference type="Rhea" id="RHEA-COMP:13555"/>
        <dbReference type="Rhea" id="RHEA-COMP:13556"/>
        <dbReference type="ChEBI" id="CHEBI:29950"/>
        <dbReference type="ChEBI" id="CHEBI:82612"/>
        <dbReference type="ChEBI" id="CHEBI:137386"/>
        <dbReference type="ChEBI" id="CHEBI:137387"/>
        <dbReference type="EC" id="2.1.1.63"/>
    </reaction>
</comment>
<comment type="catalytic activity">
    <reaction evidence="7 8">
        <text>a 6-O-methyl-2'-deoxyguanosine in DNA + L-cysteinyl-[protein] = S-methyl-L-cysteinyl-[protein] + a 2'-deoxyguanosine in DNA</text>
        <dbReference type="Rhea" id="RHEA:24000"/>
        <dbReference type="Rhea" id="RHEA-COMP:10131"/>
        <dbReference type="Rhea" id="RHEA-COMP:10132"/>
        <dbReference type="Rhea" id="RHEA-COMP:11367"/>
        <dbReference type="Rhea" id="RHEA-COMP:11368"/>
        <dbReference type="ChEBI" id="CHEBI:29950"/>
        <dbReference type="ChEBI" id="CHEBI:82612"/>
        <dbReference type="ChEBI" id="CHEBI:85445"/>
        <dbReference type="ChEBI" id="CHEBI:85448"/>
        <dbReference type="EC" id="2.1.1.63"/>
    </reaction>
</comment>
<feature type="domain" description="Methylguanine DNA methyltransferase ribonuclease-like" evidence="10">
    <location>
        <begin position="3"/>
        <end position="66"/>
    </location>
</feature>
<reference evidence="11 12" key="1">
    <citation type="submission" date="2016-10" db="EMBL/GenBank/DDBJ databases">
        <authorList>
            <person name="Varghese N."/>
            <person name="Submissions S."/>
        </authorList>
    </citation>
    <scope>NUCLEOTIDE SEQUENCE [LARGE SCALE GENOMIC DNA]</scope>
    <source>
        <strain evidence="11 12">DSM 29073</strain>
    </source>
</reference>
<evidence type="ECO:0000313" key="12">
    <source>
        <dbReference type="Proteomes" id="UP000236725"/>
    </source>
</evidence>
<evidence type="ECO:0000256" key="6">
    <source>
        <dbReference type="ARBA" id="ARBA00023204"/>
    </source>
</evidence>
<keyword evidence="12" id="KW-1185">Reference proteome</keyword>
<dbReference type="InterPro" id="IPR036631">
    <property type="entry name" value="MGMT_N_sf"/>
</dbReference>
<dbReference type="PROSITE" id="PS00374">
    <property type="entry name" value="MGMT"/>
    <property type="match status" value="1"/>
</dbReference>
<feature type="domain" description="Methylated-DNA-[protein]-cysteine S-methyltransferase DNA binding" evidence="9">
    <location>
        <begin position="71"/>
        <end position="150"/>
    </location>
</feature>
<dbReference type="Proteomes" id="UP000236725">
    <property type="component" value="Unassembled WGS sequence"/>
</dbReference>
<dbReference type="InterPro" id="IPR008332">
    <property type="entry name" value="MethylG_MeTrfase_N"/>
</dbReference>
<dbReference type="InterPro" id="IPR023546">
    <property type="entry name" value="MGMT"/>
</dbReference>
<dbReference type="SUPFAM" id="SSF53155">
    <property type="entry name" value="Methylated DNA-protein cysteine methyltransferase domain"/>
    <property type="match status" value="1"/>
</dbReference>
<dbReference type="HAMAP" id="MF_00772">
    <property type="entry name" value="OGT"/>
    <property type="match status" value="1"/>
</dbReference>
<dbReference type="GO" id="GO:0032259">
    <property type="term" value="P:methylation"/>
    <property type="evidence" value="ECO:0007669"/>
    <property type="project" value="UniProtKB-KW"/>
</dbReference>
<dbReference type="Gene3D" id="1.10.10.10">
    <property type="entry name" value="Winged helix-like DNA-binding domain superfamily/Winged helix DNA-binding domain"/>
    <property type="match status" value="1"/>
</dbReference>
<evidence type="ECO:0000256" key="8">
    <source>
        <dbReference type="HAMAP-Rule" id="MF_00772"/>
    </source>
</evidence>
<dbReference type="GO" id="GO:0006307">
    <property type="term" value="P:DNA alkylation repair"/>
    <property type="evidence" value="ECO:0007669"/>
    <property type="project" value="UniProtKB-UniRule"/>
</dbReference>
<dbReference type="InterPro" id="IPR036217">
    <property type="entry name" value="MethylDNA_cys_MeTrfase_DNAb"/>
</dbReference>
<evidence type="ECO:0000259" key="10">
    <source>
        <dbReference type="Pfam" id="PF02870"/>
    </source>
</evidence>
<dbReference type="PANTHER" id="PTHR10815">
    <property type="entry name" value="METHYLATED-DNA--PROTEIN-CYSTEINE METHYLTRANSFERASE"/>
    <property type="match status" value="1"/>
</dbReference>
<comment type="subcellular location">
    <subcellularLocation>
        <location evidence="8">Cytoplasm</location>
    </subcellularLocation>
</comment>
<name>A0A8G2F386_9BACT</name>
<dbReference type="AlphaFoldDB" id="A0A8G2F386"/>
<evidence type="ECO:0000259" key="9">
    <source>
        <dbReference type="Pfam" id="PF01035"/>
    </source>
</evidence>
<organism evidence="11 12">
    <name type="scientific">Parabacteroides chinchillae</name>
    <dbReference type="NCBI Taxonomy" id="871327"/>
    <lineage>
        <taxon>Bacteria</taxon>
        <taxon>Pseudomonadati</taxon>
        <taxon>Bacteroidota</taxon>
        <taxon>Bacteroidia</taxon>
        <taxon>Bacteroidales</taxon>
        <taxon>Tannerellaceae</taxon>
        <taxon>Parabacteroides</taxon>
    </lineage>
</organism>
<evidence type="ECO:0000256" key="5">
    <source>
        <dbReference type="ARBA" id="ARBA00022763"/>
    </source>
</evidence>
<evidence type="ECO:0000256" key="7">
    <source>
        <dbReference type="ARBA" id="ARBA00049348"/>
    </source>
</evidence>
<dbReference type="NCBIfam" id="TIGR00589">
    <property type="entry name" value="ogt"/>
    <property type="match status" value="1"/>
</dbReference>
<keyword evidence="2 8" id="KW-0963">Cytoplasm</keyword>
<dbReference type="EC" id="2.1.1.63" evidence="8"/>
<keyword evidence="6 8" id="KW-0234">DNA repair</keyword>
<dbReference type="EMBL" id="FNVS01000012">
    <property type="protein sequence ID" value="SEG02868.1"/>
    <property type="molecule type" value="Genomic_DNA"/>
</dbReference>
<comment type="function">
    <text evidence="8">Involved in the cellular defense against the biological effects of O6-methylguanine (O6-MeG) and O4-methylthymine (O4-MeT) in DNA. Repairs the methylated nucleobase in DNA by stoichiometrically transferring the methyl group to a cysteine residue in the enzyme. This is a suicide reaction: the enzyme is irreversibly inactivated.</text>
</comment>
<evidence type="ECO:0000256" key="1">
    <source>
        <dbReference type="ARBA" id="ARBA00001286"/>
    </source>
</evidence>
<dbReference type="SUPFAM" id="SSF46767">
    <property type="entry name" value="Methylated DNA-protein cysteine methyltransferase, C-terminal domain"/>
    <property type="match status" value="1"/>
</dbReference>
<gene>
    <name evidence="11" type="ORF">SAMN05444001_112101</name>
</gene>
<dbReference type="Pfam" id="PF01035">
    <property type="entry name" value="DNA_binding_1"/>
    <property type="match status" value="1"/>
</dbReference>
<feature type="active site" description="Nucleophile; methyl group acceptor" evidence="8">
    <location>
        <position position="122"/>
    </location>
</feature>
<evidence type="ECO:0000256" key="2">
    <source>
        <dbReference type="ARBA" id="ARBA00022490"/>
    </source>
</evidence>
<dbReference type="InterPro" id="IPR001497">
    <property type="entry name" value="MethylDNA_cys_MeTrfase_AS"/>
</dbReference>
<dbReference type="InterPro" id="IPR036388">
    <property type="entry name" value="WH-like_DNA-bd_sf"/>
</dbReference>
<keyword evidence="3 8" id="KW-0489">Methyltransferase</keyword>
<dbReference type="Pfam" id="PF02870">
    <property type="entry name" value="Methyltransf_1N"/>
    <property type="match status" value="1"/>
</dbReference>
<dbReference type="Gene3D" id="3.30.160.70">
    <property type="entry name" value="Methylated DNA-protein cysteine methyltransferase domain"/>
    <property type="match status" value="1"/>
</dbReference>
<protein>
    <recommendedName>
        <fullName evidence="8">Methylated-DNA--protein-cysteine methyltransferase</fullName>
        <ecNumber evidence="8">2.1.1.63</ecNumber>
    </recommendedName>
    <alternativeName>
        <fullName evidence="8">6-O-methylguanine-DNA methyltransferase</fullName>
        <shortName evidence="8">MGMT</shortName>
    </alternativeName>
    <alternativeName>
        <fullName evidence="8">O-6-methylguanine-DNA-alkyltransferase</fullName>
    </alternativeName>
</protein>
<evidence type="ECO:0000256" key="4">
    <source>
        <dbReference type="ARBA" id="ARBA00022679"/>
    </source>
</evidence>
<evidence type="ECO:0000256" key="3">
    <source>
        <dbReference type="ARBA" id="ARBA00022603"/>
    </source>
</evidence>
<comment type="caution">
    <text evidence="11">The sequence shown here is derived from an EMBL/GenBank/DDBJ whole genome shotgun (WGS) entry which is preliminary data.</text>
</comment>
<evidence type="ECO:0000313" key="11">
    <source>
        <dbReference type="EMBL" id="SEG02868.1"/>
    </source>
</evidence>
<dbReference type="CDD" id="cd06445">
    <property type="entry name" value="ATase"/>
    <property type="match status" value="1"/>
</dbReference>
<proteinExistence type="inferred from homology"/>
<dbReference type="PANTHER" id="PTHR10815:SF5">
    <property type="entry name" value="METHYLATED-DNA--PROTEIN-CYSTEINE METHYLTRANSFERASE"/>
    <property type="match status" value="1"/>
</dbReference>
<dbReference type="FunFam" id="1.10.10.10:FF:000337">
    <property type="entry name" value="Methylated-DNA--protein-cysteine methyltransferase"/>
    <property type="match status" value="1"/>
</dbReference>
<sequence>MNYYYSYSTPVGQLEIQADENAVTRIAYSSYPNQAIYKETPLIKKAFQQIEEYFARKRTAFDLPLNPKGTPFQKKVWTVLTTIPYGETWSYKQVAEAAGNPKACRAVGMANNRNPISIIVPCHRVIGANGKLVGYGGGLPAKEYLLNLEKEKK</sequence>
<dbReference type="RefSeq" id="WP_103983755.1">
    <property type="nucleotide sequence ID" value="NZ_FNVS01000012.1"/>
</dbReference>
<dbReference type="GO" id="GO:0003908">
    <property type="term" value="F:methylated-DNA-[protein]-cysteine S-methyltransferase activity"/>
    <property type="evidence" value="ECO:0007669"/>
    <property type="project" value="UniProtKB-UniRule"/>
</dbReference>
<comment type="miscellaneous">
    <text evidence="8">This enzyme catalyzes only one turnover and therefore is not strictly catalytic. According to one definition, an enzyme is a biocatalyst that acts repeatedly and over many reaction cycles.</text>
</comment>
<comment type="similarity">
    <text evidence="8">Belongs to the MGMT family.</text>
</comment>
<keyword evidence="5 8" id="KW-0227">DNA damage</keyword>
<accession>A0A8G2F386</accession>
<dbReference type="InterPro" id="IPR014048">
    <property type="entry name" value="MethylDNA_cys_MeTrfase_DNA-bd"/>
</dbReference>